<gene>
    <name evidence="2" type="ORF">HNR10_000434</name>
</gene>
<sequence length="167" mass="17377">MNSTTPVPPRPMGCVSRVFVWTMIVLIPLFTVAIGLYFVADGLSGRATLATGPVGTFTATEKSCGGRGGCHLEGTFTSDDGTISRQGVDLRDAAHVGSGDPLPSPIDGVRLDADARRPAAYTPDYSWGWAVVKGAGFAVLGPVMAVGLAVGTMRYQARARAAHGRAR</sequence>
<evidence type="ECO:0000256" key="1">
    <source>
        <dbReference type="SAM" id="Phobius"/>
    </source>
</evidence>
<feature type="transmembrane region" description="Helical" evidence="1">
    <location>
        <begin position="18"/>
        <end position="40"/>
    </location>
</feature>
<keyword evidence="3" id="KW-1185">Reference proteome</keyword>
<protein>
    <submittedName>
        <fullName evidence="2">Uncharacterized protein</fullName>
    </submittedName>
</protein>
<keyword evidence="1" id="KW-1133">Transmembrane helix</keyword>
<dbReference type="RefSeq" id="WP_179820435.1">
    <property type="nucleotide sequence ID" value="NZ_JACCFS010000001.1"/>
</dbReference>
<dbReference type="AlphaFoldDB" id="A0A7Z0J7Z6"/>
<proteinExistence type="predicted"/>
<keyword evidence="1" id="KW-0812">Transmembrane</keyword>
<comment type="caution">
    <text evidence="2">The sequence shown here is derived from an EMBL/GenBank/DDBJ whole genome shotgun (WGS) entry which is preliminary data.</text>
</comment>
<organism evidence="2 3">
    <name type="scientific">Nocardiopsis aegyptia</name>
    <dbReference type="NCBI Taxonomy" id="220378"/>
    <lineage>
        <taxon>Bacteria</taxon>
        <taxon>Bacillati</taxon>
        <taxon>Actinomycetota</taxon>
        <taxon>Actinomycetes</taxon>
        <taxon>Streptosporangiales</taxon>
        <taxon>Nocardiopsidaceae</taxon>
        <taxon>Nocardiopsis</taxon>
    </lineage>
</organism>
<keyword evidence="1" id="KW-0472">Membrane</keyword>
<dbReference type="Proteomes" id="UP000572051">
    <property type="component" value="Unassembled WGS sequence"/>
</dbReference>
<reference evidence="2 3" key="1">
    <citation type="submission" date="2020-07" db="EMBL/GenBank/DDBJ databases">
        <title>Sequencing the genomes of 1000 actinobacteria strains.</title>
        <authorList>
            <person name="Klenk H.-P."/>
        </authorList>
    </citation>
    <scope>NUCLEOTIDE SEQUENCE [LARGE SCALE GENOMIC DNA]</scope>
    <source>
        <strain evidence="2 3">DSM 44442</strain>
    </source>
</reference>
<name>A0A7Z0J7Z6_9ACTN</name>
<dbReference type="EMBL" id="JACCFS010000001">
    <property type="protein sequence ID" value="NYJ32553.1"/>
    <property type="molecule type" value="Genomic_DNA"/>
</dbReference>
<feature type="transmembrane region" description="Helical" evidence="1">
    <location>
        <begin position="127"/>
        <end position="150"/>
    </location>
</feature>
<accession>A0A7Z0J7Z6</accession>
<evidence type="ECO:0000313" key="2">
    <source>
        <dbReference type="EMBL" id="NYJ32553.1"/>
    </source>
</evidence>
<evidence type="ECO:0000313" key="3">
    <source>
        <dbReference type="Proteomes" id="UP000572051"/>
    </source>
</evidence>